<dbReference type="GO" id="GO:0005525">
    <property type="term" value="F:GTP binding"/>
    <property type="evidence" value="ECO:0007669"/>
    <property type="project" value="UniProtKB-KW"/>
</dbReference>
<evidence type="ECO:0000256" key="1">
    <source>
        <dbReference type="ARBA" id="ARBA00022741"/>
    </source>
</evidence>
<keyword evidence="1" id="KW-0547">Nucleotide-binding</keyword>
<evidence type="ECO:0000259" key="3">
    <source>
        <dbReference type="Pfam" id="PF02663"/>
    </source>
</evidence>
<dbReference type="KEGG" id="msil:METEAL_13530"/>
<dbReference type="InterPro" id="IPR037103">
    <property type="entry name" value="Tubulin/FtsZ-like_C"/>
</dbReference>
<dbReference type="PANTHER" id="PTHR39418">
    <property type="entry name" value="DEHYDROGENASE-RELATED"/>
    <property type="match status" value="1"/>
</dbReference>
<accession>A0AA48GLT9</accession>
<dbReference type="Gene3D" id="1.10.3320.10">
    <property type="entry name" value="pa2218 like domain"/>
    <property type="match status" value="1"/>
</dbReference>
<evidence type="ECO:0000313" key="4">
    <source>
        <dbReference type="EMBL" id="BDU72179.1"/>
    </source>
</evidence>
<evidence type="ECO:0000256" key="2">
    <source>
        <dbReference type="ARBA" id="ARBA00023134"/>
    </source>
</evidence>
<dbReference type="Gene3D" id="3.30.1330.20">
    <property type="entry name" value="Tubulin/FtsZ, C-terminal domain"/>
    <property type="match status" value="1"/>
</dbReference>
<gene>
    <name evidence="4" type="ORF">METEAL_13530</name>
</gene>
<proteinExistence type="predicted"/>
<protein>
    <submittedName>
        <fullName evidence="4">tRNA CCA-pyrophosphorylase</fullName>
    </submittedName>
</protein>
<dbReference type="InterPro" id="IPR003814">
    <property type="entry name" value="FmdEsu_dom"/>
</dbReference>
<keyword evidence="2" id="KW-0342">GTP-binding</keyword>
<dbReference type="Proteomes" id="UP001238179">
    <property type="component" value="Chromosome"/>
</dbReference>
<dbReference type="PANTHER" id="PTHR39418:SF1">
    <property type="entry name" value="DEHYDROGENASE"/>
    <property type="match status" value="1"/>
</dbReference>
<organism evidence="4 5">
    <name type="scientific">Mesoterricola silvestris</name>
    <dbReference type="NCBI Taxonomy" id="2927979"/>
    <lineage>
        <taxon>Bacteria</taxon>
        <taxon>Pseudomonadati</taxon>
        <taxon>Acidobacteriota</taxon>
        <taxon>Holophagae</taxon>
        <taxon>Holophagales</taxon>
        <taxon>Holophagaceae</taxon>
        <taxon>Mesoterricola</taxon>
    </lineage>
</organism>
<feature type="domain" description="Formylmethanofuran dehydrogenase subunit E" evidence="3">
    <location>
        <begin position="15"/>
        <end position="151"/>
    </location>
</feature>
<evidence type="ECO:0000313" key="5">
    <source>
        <dbReference type="Proteomes" id="UP001238179"/>
    </source>
</evidence>
<name>A0AA48GLT9_9BACT</name>
<keyword evidence="5" id="KW-1185">Reference proteome</keyword>
<sequence length="208" mass="22209">MIDPKDFLTAGQLLHGHHCPAMPLGLRAGAAALNALGVERAKDGQLEVILELGDAHCAHCFADGVQMITGCTFGKGNIRKVGYGKFGLTLVERATGRRVRVVPKAEAQAASRQTPFFQDYRVKGVPASQVPQEVVEPLIQNVMNAPEEKILKVGAVEQGPVVPKGPEQFSTFVCEGCGDMVIESYGRIHGDQKVCIPCCECQAQVAGV</sequence>
<dbReference type="Pfam" id="PF02663">
    <property type="entry name" value="FmdE"/>
    <property type="match status" value="1"/>
</dbReference>
<dbReference type="AlphaFoldDB" id="A0AA48GLT9"/>
<dbReference type="RefSeq" id="WP_316415088.1">
    <property type="nucleotide sequence ID" value="NZ_AP027080.1"/>
</dbReference>
<dbReference type="SUPFAM" id="SSF143555">
    <property type="entry name" value="FwdE-like"/>
    <property type="match status" value="1"/>
</dbReference>
<dbReference type="EMBL" id="AP027080">
    <property type="protein sequence ID" value="BDU72179.1"/>
    <property type="molecule type" value="Genomic_DNA"/>
</dbReference>
<reference evidence="5" key="1">
    <citation type="journal article" date="2023" name="Int. J. Syst. Evol. Microbiol.">
        <title>Mesoterricola silvestris gen. nov., sp. nov., Mesoterricola sediminis sp. nov., Geothrix oryzae sp. nov., Geothrix edaphica sp. nov., Geothrix rubra sp. nov., and Geothrix limicola sp. nov., six novel members of Acidobacteriota isolated from soils.</title>
        <authorList>
            <person name="Itoh H."/>
            <person name="Sugisawa Y."/>
            <person name="Mise K."/>
            <person name="Xu Z."/>
            <person name="Kuniyasu M."/>
            <person name="Ushijima N."/>
            <person name="Kawano K."/>
            <person name="Kobayashi E."/>
            <person name="Shiratori Y."/>
            <person name="Masuda Y."/>
            <person name="Senoo K."/>
        </authorList>
    </citation>
    <scope>NUCLEOTIDE SEQUENCE [LARGE SCALE GENOMIC DNA]</scope>
    <source>
        <strain evidence="5">W79</strain>
    </source>
</reference>
<dbReference type="InterPro" id="IPR023288">
    <property type="entry name" value="Pa2218-like_dom_sf"/>
</dbReference>
<dbReference type="InterPro" id="IPR053194">
    <property type="entry name" value="tRNA_methyltr_O"/>
</dbReference>